<dbReference type="EMBL" id="CACVKT020008403">
    <property type="protein sequence ID" value="CAC5415312.1"/>
    <property type="molecule type" value="Genomic_DNA"/>
</dbReference>
<name>A0A6J8E6U9_MYTCO</name>
<accession>A0A6J8E6U9</accession>
<dbReference type="Proteomes" id="UP000507470">
    <property type="component" value="Unassembled WGS sequence"/>
</dbReference>
<dbReference type="AlphaFoldDB" id="A0A6J8E6U9"/>
<reference evidence="1 2" key="1">
    <citation type="submission" date="2020-06" db="EMBL/GenBank/DDBJ databases">
        <authorList>
            <person name="Li R."/>
            <person name="Bekaert M."/>
        </authorList>
    </citation>
    <scope>NUCLEOTIDE SEQUENCE [LARGE SCALE GENOMIC DNA]</scope>
    <source>
        <strain evidence="2">wild</strain>
    </source>
</reference>
<sequence length="160" mass="18510">MLIHLDILIEPKSNLLVEREVEDDSKYYYMPCMVKPQAKRPNIKSDSSIHFTYALNENVIPQKYRIFGTSMSMWSIKAMFTDRAIVVVDKYHELIVYAKGKRLIIELVHKLSKKNIIPTVATTVQESLTRAIIEISKFYWSATDSDSSTDFESIKMKTVP</sequence>
<keyword evidence="2" id="KW-1185">Reference proteome</keyword>
<evidence type="ECO:0000313" key="2">
    <source>
        <dbReference type="Proteomes" id="UP000507470"/>
    </source>
</evidence>
<protein>
    <submittedName>
        <fullName evidence="1">Uncharacterized protein</fullName>
    </submittedName>
</protein>
<organism evidence="1 2">
    <name type="scientific">Mytilus coruscus</name>
    <name type="common">Sea mussel</name>
    <dbReference type="NCBI Taxonomy" id="42192"/>
    <lineage>
        <taxon>Eukaryota</taxon>
        <taxon>Metazoa</taxon>
        <taxon>Spiralia</taxon>
        <taxon>Lophotrochozoa</taxon>
        <taxon>Mollusca</taxon>
        <taxon>Bivalvia</taxon>
        <taxon>Autobranchia</taxon>
        <taxon>Pteriomorphia</taxon>
        <taxon>Mytilida</taxon>
        <taxon>Mytiloidea</taxon>
        <taxon>Mytilidae</taxon>
        <taxon>Mytilinae</taxon>
        <taxon>Mytilus</taxon>
    </lineage>
</organism>
<proteinExistence type="predicted"/>
<gene>
    <name evidence="1" type="ORF">MCOR_48016</name>
</gene>
<evidence type="ECO:0000313" key="1">
    <source>
        <dbReference type="EMBL" id="CAC5415312.1"/>
    </source>
</evidence>